<keyword evidence="3" id="KW-0237">DNA synthesis</keyword>
<feature type="domain" description="TSCPD" evidence="6">
    <location>
        <begin position="9"/>
        <end position="99"/>
    </location>
</feature>
<evidence type="ECO:0000313" key="8">
    <source>
        <dbReference type="Proteomes" id="UP000001953"/>
    </source>
</evidence>
<reference evidence="7 8" key="1">
    <citation type="submission" date="2006-03" db="EMBL/GenBank/DDBJ databases">
        <title>Complete sequence of chromosome of Nitrobacter hamburgensis X14.</title>
        <authorList>
            <consortium name="US DOE Joint Genome Institute"/>
            <person name="Copeland A."/>
            <person name="Lucas S."/>
            <person name="Lapidus A."/>
            <person name="Barry K."/>
            <person name="Detter J.C."/>
            <person name="Glavina del Rio T."/>
            <person name="Hammon N."/>
            <person name="Israni S."/>
            <person name="Dalin E."/>
            <person name="Tice H."/>
            <person name="Pitluck S."/>
            <person name="Chain P."/>
            <person name="Malfatti S."/>
            <person name="Shin M."/>
            <person name="Vergez L."/>
            <person name="Schmutz J."/>
            <person name="Larimer F."/>
            <person name="Land M."/>
            <person name="Hauser L."/>
            <person name="Kyrpides N."/>
            <person name="Ivanova N."/>
            <person name="Ward B."/>
            <person name="Arp D."/>
            <person name="Klotz M."/>
            <person name="Stein L."/>
            <person name="O'Mullan G."/>
            <person name="Starkenburg S."/>
            <person name="Sayavedra L."/>
            <person name="Poret-Peterson A.T."/>
            <person name="Gentry M.E."/>
            <person name="Bruce D."/>
            <person name="Richardson P."/>
        </authorList>
    </citation>
    <scope>NUCLEOTIDE SEQUENCE [LARGE SCALE GENOMIC DNA]</scope>
    <source>
        <strain evidence="8">DSM 10229 / NCIMB 13809 / X14</strain>
    </source>
</reference>
<sequence length="111" mass="11997">MMTRQILPQRRACETFQIRFWNQQFYVTVGFYPDGNPGEVFIDGGKTGQGVQATARDAAVVLSLALQHGTPLETIKRAISRDGAGNPTAIIGAIIDRLTEDHAAANPASRA</sequence>
<organism evidence="7 8">
    <name type="scientific">Nitrobacter hamburgensis (strain DSM 10229 / NCIMB 13809 / X14)</name>
    <dbReference type="NCBI Taxonomy" id="323097"/>
    <lineage>
        <taxon>Bacteria</taxon>
        <taxon>Pseudomonadati</taxon>
        <taxon>Pseudomonadota</taxon>
        <taxon>Alphaproteobacteria</taxon>
        <taxon>Hyphomicrobiales</taxon>
        <taxon>Nitrobacteraceae</taxon>
        <taxon>Nitrobacter</taxon>
    </lineage>
</organism>
<evidence type="ECO:0000256" key="3">
    <source>
        <dbReference type="ARBA" id="ARBA00022634"/>
    </source>
</evidence>
<dbReference type="InterPro" id="IPR024434">
    <property type="entry name" value="TSCPD_dom"/>
</dbReference>
<dbReference type="EC" id="1.17.4.1" evidence="2"/>
<evidence type="ECO:0000313" key="7">
    <source>
        <dbReference type="EMBL" id="ABE63190.1"/>
    </source>
</evidence>
<evidence type="ECO:0000256" key="5">
    <source>
        <dbReference type="ARBA" id="ARBA00047754"/>
    </source>
</evidence>
<dbReference type="HOGENOM" id="CLU_165950_0_0_5"/>
<comment type="catalytic activity">
    <reaction evidence="5">
        <text>a 2'-deoxyribonucleoside 5'-diphosphate + [thioredoxin]-disulfide + H2O = a ribonucleoside 5'-diphosphate + [thioredoxin]-dithiol</text>
        <dbReference type="Rhea" id="RHEA:23252"/>
        <dbReference type="Rhea" id="RHEA-COMP:10698"/>
        <dbReference type="Rhea" id="RHEA-COMP:10700"/>
        <dbReference type="ChEBI" id="CHEBI:15377"/>
        <dbReference type="ChEBI" id="CHEBI:29950"/>
        <dbReference type="ChEBI" id="CHEBI:50058"/>
        <dbReference type="ChEBI" id="CHEBI:57930"/>
        <dbReference type="ChEBI" id="CHEBI:73316"/>
        <dbReference type="EC" id="1.17.4.1"/>
    </reaction>
</comment>
<protein>
    <recommendedName>
        <fullName evidence="2">ribonucleoside-diphosphate reductase</fullName>
        <ecNumber evidence="2">1.17.4.1</ecNumber>
    </recommendedName>
</protein>
<gene>
    <name evidence="7" type="ordered locus">Nham_2399</name>
</gene>
<evidence type="ECO:0000256" key="2">
    <source>
        <dbReference type="ARBA" id="ARBA00012274"/>
    </source>
</evidence>
<dbReference type="Proteomes" id="UP000001953">
    <property type="component" value="Chromosome"/>
</dbReference>
<dbReference type="GO" id="GO:0000166">
    <property type="term" value="F:nucleotide binding"/>
    <property type="evidence" value="ECO:0007669"/>
    <property type="project" value="UniProtKB-KW"/>
</dbReference>
<accession>Q1QKQ7</accession>
<evidence type="ECO:0000256" key="1">
    <source>
        <dbReference type="ARBA" id="ARBA00007405"/>
    </source>
</evidence>
<dbReference type="OrthoDB" id="8020873at2"/>
<dbReference type="KEGG" id="nha:Nham_2399"/>
<dbReference type="EMBL" id="CP000319">
    <property type="protein sequence ID" value="ABE63190.1"/>
    <property type="molecule type" value="Genomic_DNA"/>
</dbReference>
<dbReference type="Pfam" id="PF12637">
    <property type="entry name" value="TSCPD"/>
    <property type="match status" value="1"/>
</dbReference>
<comment type="similarity">
    <text evidence="1">Belongs to the ribonucleoside diphosphate reductase class-2 family.</text>
</comment>
<name>Q1QKQ7_NITHX</name>
<dbReference type="GO" id="GO:0071897">
    <property type="term" value="P:DNA biosynthetic process"/>
    <property type="evidence" value="ECO:0007669"/>
    <property type="project" value="UniProtKB-KW"/>
</dbReference>
<evidence type="ECO:0000256" key="4">
    <source>
        <dbReference type="ARBA" id="ARBA00022741"/>
    </source>
</evidence>
<evidence type="ECO:0000259" key="6">
    <source>
        <dbReference type="Pfam" id="PF12637"/>
    </source>
</evidence>
<dbReference type="AlphaFoldDB" id="Q1QKQ7"/>
<dbReference type="GO" id="GO:0004748">
    <property type="term" value="F:ribonucleoside-diphosphate reductase activity, thioredoxin disulfide as acceptor"/>
    <property type="evidence" value="ECO:0007669"/>
    <property type="project" value="UniProtKB-EC"/>
</dbReference>
<proteinExistence type="inferred from homology"/>
<dbReference type="STRING" id="323097.Nham_2399"/>
<keyword evidence="8" id="KW-1185">Reference proteome</keyword>
<keyword evidence="4" id="KW-0547">Nucleotide-binding</keyword>
<dbReference type="RefSeq" id="WP_011510865.1">
    <property type="nucleotide sequence ID" value="NC_007964.1"/>
</dbReference>
<dbReference type="eggNOG" id="COG3750">
    <property type="taxonomic scope" value="Bacteria"/>
</dbReference>